<evidence type="ECO:0000313" key="1">
    <source>
        <dbReference type="EMBL" id="EGC32098.1"/>
    </source>
</evidence>
<dbReference type="GeneID" id="10507559"/>
<evidence type="ECO:0008006" key="3">
    <source>
        <dbReference type="Google" id="ProtNLM"/>
    </source>
</evidence>
<dbReference type="Proteomes" id="UP000001064">
    <property type="component" value="Unassembled WGS sequence"/>
</dbReference>
<evidence type="ECO:0000313" key="2">
    <source>
        <dbReference type="Proteomes" id="UP000001064"/>
    </source>
</evidence>
<dbReference type="KEGG" id="dpp:DICPUDRAFT_82056"/>
<dbReference type="VEuPathDB" id="AmoebaDB:DICPUDRAFT_82056"/>
<dbReference type="OrthoDB" id="27483at2759"/>
<dbReference type="PANTHER" id="PTHR33099">
    <property type="entry name" value="FE2OG DIOXYGENASE DOMAIN-CONTAINING PROTEIN"/>
    <property type="match status" value="1"/>
</dbReference>
<dbReference type="AlphaFoldDB" id="F0ZVD9"/>
<dbReference type="EMBL" id="GL871212">
    <property type="protein sequence ID" value="EGC32098.1"/>
    <property type="molecule type" value="Genomic_DNA"/>
</dbReference>
<dbReference type="RefSeq" id="XP_003291387.1">
    <property type="nucleotide sequence ID" value="XM_003291339.1"/>
</dbReference>
<dbReference type="PANTHER" id="PTHR33099:SF13">
    <property type="entry name" value="F-BOX DOMAIN-CONTAINING PROTEIN-RELATED"/>
    <property type="match status" value="1"/>
</dbReference>
<reference evidence="2" key="1">
    <citation type="journal article" date="2011" name="Genome Biol.">
        <title>Comparative genomics of the social amoebae Dictyostelium discoideum and Dictyostelium purpureum.</title>
        <authorList>
            <consortium name="US DOE Joint Genome Institute (JGI-PGF)"/>
            <person name="Sucgang R."/>
            <person name="Kuo A."/>
            <person name="Tian X."/>
            <person name="Salerno W."/>
            <person name="Parikh A."/>
            <person name="Feasley C.L."/>
            <person name="Dalin E."/>
            <person name="Tu H."/>
            <person name="Huang E."/>
            <person name="Barry K."/>
            <person name="Lindquist E."/>
            <person name="Shapiro H."/>
            <person name="Bruce D."/>
            <person name="Schmutz J."/>
            <person name="Salamov A."/>
            <person name="Fey P."/>
            <person name="Gaudet P."/>
            <person name="Anjard C."/>
            <person name="Babu M.M."/>
            <person name="Basu S."/>
            <person name="Bushmanova Y."/>
            <person name="van der Wel H."/>
            <person name="Katoh-Kurasawa M."/>
            <person name="Dinh C."/>
            <person name="Coutinho P.M."/>
            <person name="Saito T."/>
            <person name="Elias M."/>
            <person name="Schaap P."/>
            <person name="Kay R.R."/>
            <person name="Henrissat B."/>
            <person name="Eichinger L."/>
            <person name="Rivero F."/>
            <person name="Putnam N.H."/>
            <person name="West C.M."/>
            <person name="Loomis W.F."/>
            <person name="Chisholm R.L."/>
            <person name="Shaulsky G."/>
            <person name="Strassmann J.E."/>
            <person name="Queller D.C."/>
            <person name="Kuspa A."/>
            <person name="Grigoriev I.V."/>
        </authorList>
    </citation>
    <scope>NUCLEOTIDE SEQUENCE [LARGE SCALE GENOMIC DNA]</scope>
    <source>
        <strain evidence="2">QSDP1</strain>
    </source>
</reference>
<dbReference type="InParanoid" id="F0ZVD9"/>
<sequence length="985" mass="114851">MTMFANYNKKLIKLEELLKDAALEKEVNKKLNYNFQKIENQNIMVSIKDFGYLSFPCSISQTRELIDKHVINNKDISNNISNSSHSNNSSLCPMKISNILNNDNDNDNNDNNCNNIINNSNNESNVWKIYPDLVSIESKSWSSTLEMILNDSKKKLDMSEDKIVLQLNKMLIFYNGGSEIQSRREIEEEKDSSNIVGTLLVILQSYNQGGQLIIKHGDQFESIDLGSPKISSIQYAVFGNDYSFEVKPTPMSHRFCLVYNLVKTGKRYLSRDGQLKNNSTPLKENRNRELEKEMNAQLEENGKLAYVLSRKYNSFKNFNDEDKKVLDRILSIEKSCNLLVLLAKLCVIETNEIRISSLHKFLDQKNNELDIEPVNIKLKKEVLPQNSIKEVFSISNKGYVASVLVIIKKNTSGKNKPIILGSYSFEVFPSAFDKLLRLDRKNNIETDTDENLELLDHYHYQSPNYIPTLIQNPIITNLVHKYLPSKDSRIKRLLFQRVGEDSKLFLNNLKKLKPYYTANQFLNTLNDIFSKLPEDFLQKIEIILNTIDQKEIVYIFKNNPVQLVNYLEEILSSLDKDELFEIFKSRPKEFIQNIGPILKKTRFNKNQIMTIFNSETSNYNPGEMFNIINQNRAQSPIFNDEFIIHYIKLNQSFFLPTLKNNTKDIKNYIEPILDIFPDFINSYKETIDNLIDKHTLSIDIINPKPLNASYYKLLLAYCSILGRYNNQLKELKIKLQLSFSKLLCDPMEEMVVHITTSSPLKEIWDFIYSNGNQYLVESYCQGIQLKFFNKLIQVFRIEDSIDSSEVFEKLVAFIQSSFNSNKIPEFIKNIKFFNFRAFIGFLEVVMNLYIRMKIKSYSINIKFTCTHRLCNSCPELNNFFKCNWKRSYQWCDLGVNSEIKTRELLLFLKVHSNLLRFEELKSKHNKKCFLIEKEETCFSKLVTPFADPKYSNNLSILLKISKICAPDYFIGDRIKNIENVLLLNK</sequence>
<organism evidence="1 2">
    <name type="scientific">Dictyostelium purpureum</name>
    <name type="common">Slime mold</name>
    <dbReference type="NCBI Taxonomy" id="5786"/>
    <lineage>
        <taxon>Eukaryota</taxon>
        <taxon>Amoebozoa</taxon>
        <taxon>Evosea</taxon>
        <taxon>Eumycetozoa</taxon>
        <taxon>Dictyostelia</taxon>
        <taxon>Dictyosteliales</taxon>
        <taxon>Dictyosteliaceae</taxon>
        <taxon>Dictyostelium</taxon>
    </lineage>
</organism>
<name>F0ZVD9_DICPU</name>
<dbReference type="eggNOG" id="ENOG502RSP0">
    <property type="taxonomic scope" value="Eukaryota"/>
</dbReference>
<accession>F0ZVD9</accession>
<proteinExistence type="predicted"/>
<gene>
    <name evidence="1" type="ORF">DICPUDRAFT_82056</name>
</gene>
<protein>
    <recommendedName>
        <fullName evidence="3">Prolyl 4-hydroxylase alpha subunit Fe(2+) 2OG dioxygenase domain-containing protein</fullName>
    </recommendedName>
</protein>
<keyword evidence="2" id="KW-1185">Reference proteome</keyword>